<dbReference type="HOGENOM" id="CLU_001324_5_1_1"/>
<dbReference type="PANTHER" id="PTHR45786">
    <property type="entry name" value="DNA BINDING PROTEIN-LIKE"/>
    <property type="match status" value="1"/>
</dbReference>
<evidence type="ECO:0008006" key="3">
    <source>
        <dbReference type="Google" id="ProtNLM"/>
    </source>
</evidence>
<dbReference type="OrthoDB" id="2272314at2759"/>
<dbReference type="EMBL" id="GL883104">
    <property type="protein sequence ID" value="EGG07508.1"/>
    <property type="molecule type" value="Genomic_DNA"/>
</dbReference>
<dbReference type="Proteomes" id="UP000001072">
    <property type="component" value="Unassembled WGS sequence"/>
</dbReference>
<dbReference type="RefSeq" id="XP_007409415.1">
    <property type="nucleotide sequence ID" value="XM_007409353.1"/>
</dbReference>
<dbReference type="PANTHER" id="PTHR45786:SF74">
    <property type="entry name" value="ATP-DEPENDENT DNA HELICASE"/>
    <property type="match status" value="1"/>
</dbReference>
<dbReference type="GeneID" id="18929937"/>
<keyword evidence="2" id="KW-1185">Reference proteome</keyword>
<dbReference type="AlphaFoldDB" id="F4RJE9"/>
<name>F4RJE9_MELLP</name>
<dbReference type="VEuPathDB" id="FungiDB:MELLADRAFT_62572"/>
<dbReference type="eggNOG" id="KOG0987">
    <property type="taxonomic scope" value="Eukaryota"/>
</dbReference>
<dbReference type="InParanoid" id="F4RJE9"/>
<dbReference type="KEGG" id="mlr:MELLADRAFT_62572"/>
<evidence type="ECO:0000313" key="1">
    <source>
        <dbReference type="EMBL" id="EGG07508.1"/>
    </source>
</evidence>
<organism evidence="2">
    <name type="scientific">Melampsora larici-populina (strain 98AG31 / pathotype 3-4-7)</name>
    <name type="common">Poplar leaf rust fungus</name>
    <dbReference type="NCBI Taxonomy" id="747676"/>
    <lineage>
        <taxon>Eukaryota</taxon>
        <taxon>Fungi</taxon>
        <taxon>Dikarya</taxon>
        <taxon>Basidiomycota</taxon>
        <taxon>Pucciniomycotina</taxon>
        <taxon>Pucciniomycetes</taxon>
        <taxon>Pucciniales</taxon>
        <taxon>Melampsoraceae</taxon>
        <taxon>Melampsora</taxon>
    </lineage>
</organism>
<evidence type="ECO:0000313" key="2">
    <source>
        <dbReference type="Proteomes" id="UP000001072"/>
    </source>
</evidence>
<sequence length="229" mass="25505">MPTIIRGPISWSESALKEALKDKLESNIGHCDAVCEDCKALHWPAERTKALQGTKTHKYGPCCQGRKVMLPEHYFPQKPVTDVIKWLLTSADADAAGARRRIRDYNNALSFTSMEAKGQDRDVTGPKGVFTFRLNGRLHHRLGSALPVNKNNPCFAQIYTVGDGGTQEAQMRQKHHRVKLNNELLLKLQAAINDSNAYAKLLKNANEILLNNPGSKLVIKCVKPGKRII</sequence>
<reference evidence="2" key="1">
    <citation type="journal article" date="2011" name="Proc. Natl. Acad. Sci. U.S.A.">
        <title>Obligate biotrophy features unraveled by the genomic analysis of rust fungi.</title>
        <authorList>
            <person name="Duplessis S."/>
            <person name="Cuomo C.A."/>
            <person name="Lin Y.-C."/>
            <person name="Aerts A."/>
            <person name="Tisserant E."/>
            <person name="Veneault-Fourrey C."/>
            <person name="Joly D.L."/>
            <person name="Hacquard S."/>
            <person name="Amselem J."/>
            <person name="Cantarel B.L."/>
            <person name="Chiu R."/>
            <person name="Coutinho P.M."/>
            <person name="Feau N."/>
            <person name="Field M."/>
            <person name="Frey P."/>
            <person name="Gelhaye E."/>
            <person name="Goldberg J."/>
            <person name="Grabherr M.G."/>
            <person name="Kodira C.D."/>
            <person name="Kohler A."/>
            <person name="Kuees U."/>
            <person name="Lindquist E.A."/>
            <person name="Lucas S.M."/>
            <person name="Mago R."/>
            <person name="Mauceli E."/>
            <person name="Morin E."/>
            <person name="Murat C."/>
            <person name="Pangilinan J.L."/>
            <person name="Park R."/>
            <person name="Pearson M."/>
            <person name="Quesneville H."/>
            <person name="Rouhier N."/>
            <person name="Sakthikumar S."/>
            <person name="Salamov A.A."/>
            <person name="Schmutz J."/>
            <person name="Selles B."/>
            <person name="Shapiro H."/>
            <person name="Tanguay P."/>
            <person name="Tuskan G.A."/>
            <person name="Henrissat B."/>
            <person name="Van de Peer Y."/>
            <person name="Rouze P."/>
            <person name="Ellis J.G."/>
            <person name="Dodds P.N."/>
            <person name="Schein J.E."/>
            <person name="Zhong S."/>
            <person name="Hamelin R.C."/>
            <person name="Grigoriev I.V."/>
            <person name="Szabo L.J."/>
            <person name="Martin F."/>
        </authorList>
    </citation>
    <scope>NUCLEOTIDE SEQUENCE [LARGE SCALE GENOMIC DNA]</scope>
    <source>
        <strain evidence="2">98AG31 / pathotype 3-4-7</strain>
    </source>
</reference>
<gene>
    <name evidence="1" type="ORF">MELLADRAFT_62572</name>
</gene>
<protein>
    <recommendedName>
        <fullName evidence="3">Helitron helicase-like domain-containing protein</fullName>
    </recommendedName>
</protein>
<accession>F4RJE9</accession>
<proteinExistence type="predicted"/>